<accession>A0ABC8UL53</accession>
<protein>
    <submittedName>
        <fullName evidence="2">Uncharacterized protein</fullName>
    </submittedName>
</protein>
<dbReference type="Proteomes" id="UP001642360">
    <property type="component" value="Unassembled WGS sequence"/>
</dbReference>
<keyword evidence="1" id="KW-1133">Transmembrane helix</keyword>
<feature type="transmembrane region" description="Helical" evidence="1">
    <location>
        <begin position="71"/>
        <end position="92"/>
    </location>
</feature>
<keyword evidence="3" id="KW-1185">Reference proteome</keyword>
<dbReference type="AlphaFoldDB" id="A0ABC8UL53"/>
<sequence length="125" mass="13880">MDKKTDLYKFFALHPPPPSDVKPSYPTTQNTNPPAILVVTSAVAAVLPFLPCEYIDGNRVPTVIFKGLPSIFHGFIISIMFAFSGSFSELFLHNRPKMARFCRFYSVVSMASAILIVLYAMCVSI</sequence>
<organism evidence="2 3">
    <name type="scientific">Ilex paraguariensis</name>
    <name type="common">yerba mate</name>
    <dbReference type="NCBI Taxonomy" id="185542"/>
    <lineage>
        <taxon>Eukaryota</taxon>
        <taxon>Viridiplantae</taxon>
        <taxon>Streptophyta</taxon>
        <taxon>Embryophyta</taxon>
        <taxon>Tracheophyta</taxon>
        <taxon>Spermatophyta</taxon>
        <taxon>Magnoliopsida</taxon>
        <taxon>eudicotyledons</taxon>
        <taxon>Gunneridae</taxon>
        <taxon>Pentapetalae</taxon>
        <taxon>asterids</taxon>
        <taxon>campanulids</taxon>
        <taxon>Aquifoliales</taxon>
        <taxon>Aquifoliaceae</taxon>
        <taxon>Ilex</taxon>
    </lineage>
</organism>
<evidence type="ECO:0000313" key="3">
    <source>
        <dbReference type="Proteomes" id="UP001642360"/>
    </source>
</evidence>
<name>A0ABC8UL53_9AQUA</name>
<feature type="transmembrane region" description="Helical" evidence="1">
    <location>
        <begin position="34"/>
        <end position="51"/>
    </location>
</feature>
<keyword evidence="1" id="KW-0472">Membrane</keyword>
<dbReference type="EMBL" id="CAUOFW020008102">
    <property type="protein sequence ID" value="CAK9181627.1"/>
    <property type="molecule type" value="Genomic_DNA"/>
</dbReference>
<proteinExistence type="predicted"/>
<evidence type="ECO:0000313" key="2">
    <source>
        <dbReference type="EMBL" id="CAK9181627.1"/>
    </source>
</evidence>
<reference evidence="2 3" key="1">
    <citation type="submission" date="2024-02" db="EMBL/GenBank/DDBJ databases">
        <authorList>
            <person name="Vignale AGUSTIN F."/>
            <person name="Sosa J E."/>
            <person name="Modenutti C."/>
        </authorList>
    </citation>
    <scope>NUCLEOTIDE SEQUENCE [LARGE SCALE GENOMIC DNA]</scope>
</reference>
<comment type="caution">
    <text evidence="2">The sequence shown here is derived from an EMBL/GenBank/DDBJ whole genome shotgun (WGS) entry which is preliminary data.</text>
</comment>
<evidence type="ECO:0000256" key="1">
    <source>
        <dbReference type="SAM" id="Phobius"/>
    </source>
</evidence>
<keyword evidence="1" id="KW-0812">Transmembrane</keyword>
<gene>
    <name evidence="2" type="ORF">ILEXP_LOCUS51702</name>
</gene>
<feature type="transmembrane region" description="Helical" evidence="1">
    <location>
        <begin position="104"/>
        <end position="121"/>
    </location>
</feature>